<keyword evidence="4" id="KW-0732">Signal</keyword>
<dbReference type="SUPFAM" id="SSF49265">
    <property type="entry name" value="Fibronectin type III"/>
    <property type="match status" value="1"/>
</dbReference>
<gene>
    <name evidence="6" type="ORF">WAT24_01655</name>
</gene>
<dbReference type="InterPro" id="IPR013783">
    <property type="entry name" value="Ig-like_fold"/>
</dbReference>
<name>A0ABU8J898_9GAMM</name>
<sequence length="461" mass="49633">MPLPRSLLVLGLLVSAGTVRAADPPAQPVEQPALHALADAPSQAQLRATIAALVGFGTRHTLSDTRSAQRGIGAARRWVRARFEQIGRECGGCLTVVTPSQVFTGKRMTKPAEVTDVVAIKRGSSDPDRVVVITGHLDSRASDVMDASHDAPGANDDASGVAALIEAARLLSRQDNRATLVFAALSGEEQGLYGGKVLADYAAAHGWRVEADLNNDIVGNSQGQNGVRDNTVVRVFSEGTRSNETLEQAAYRRYHGGEVDSPSRNLARYMDRLAEAYLPDFRVRMVYRTDRYGRGGDQVPFLQAGFPALRVTEGHEDYTRQHQDLRTEGGIRYGDTIDGIDFRYLARVTALDVITMAALSRAPAPPAGVAIEGALATDTTVRWRKVSGAAGYRVHWRDTTAPQWQHARAVGDADHAVLEDVVIDDWFFGVSAVSADGYESPVVFPGEAGSFERSPPAPPSP</sequence>
<dbReference type="InterPro" id="IPR045175">
    <property type="entry name" value="M28_fam"/>
</dbReference>
<evidence type="ECO:0000256" key="1">
    <source>
        <dbReference type="ARBA" id="ARBA00004613"/>
    </source>
</evidence>
<comment type="caution">
    <text evidence="6">The sequence shown here is derived from an EMBL/GenBank/DDBJ whole genome shotgun (WGS) entry which is preliminary data.</text>
</comment>
<feature type="signal peptide" evidence="4">
    <location>
        <begin position="1"/>
        <end position="21"/>
    </location>
</feature>
<keyword evidence="3" id="KW-0378">Hydrolase</keyword>
<feature type="chain" id="PRO_5045255201" evidence="4">
    <location>
        <begin position="22"/>
        <end position="461"/>
    </location>
</feature>
<dbReference type="InterPro" id="IPR036116">
    <property type="entry name" value="FN3_sf"/>
</dbReference>
<proteinExistence type="predicted"/>
<dbReference type="EMBL" id="JBBBNY010000001">
    <property type="protein sequence ID" value="MEI7035456.1"/>
    <property type="molecule type" value="Genomic_DNA"/>
</dbReference>
<keyword evidence="3" id="KW-0482">Metalloprotease</keyword>
<evidence type="ECO:0000313" key="6">
    <source>
        <dbReference type="EMBL" id="MEI7035456.1"/>
    </source>
</evidence>
<dbReference type="PANTHER" id="PTHR12147">
    <property type="entry name" value="METALLOPEPTIDASE M28 FAMILY MEMBER"/>
    <property type="match status" value="1"/>
</dbReference>
<dbReference type="InterPro" id="IPR007484">
    <property type="entry name" value="Peptidase_M28"/>
</dbReference>
<dbReference type="Gene3D" id="2.60.40.10">
    <property type="entry name" value="Immunoglobulins"/>
    <property type="match status" value="1"/>
</dbReference>
<dbReference type="PANTHER" id="PTHR12147:SF26">
    <property type="entry name" value="PEPTIDASE M28 DOMAIN-CONTAINING PROTEIN"/>
    <property type="match status" value="1"/>
</dbReference>
<evidence type="ECO:0000256" key="4">
    <source>
        <dbReference type="SAM" id="SignalP"/>
    </source>
</evidence>
<dbReference type="Gene3D" id="3.40.630.10">
    <property type="entry name" value="Zn peptidases"/>
    <property type="match status" value="1"/>
</dbReference>
<dbReference type="Proteomes" id="UP001381174">
    <property type="component" value="Unassembled WGS sequence"/>
</dbReference>
<dbReference type="SUPFAM" id="SSF53187">
    <property type="entry name" value="Zn-dependent exopeptidases"/>
    <property type="match status" value="1"/>
</dbReference>
<keyword evidence="7" id="KW-1185">Reference proteome</keyword>
<keyword evidence="3" id="KW-0645">Protease</keyword>
<dbReference type="CDD" id="cd00063">
    <property type="entry name" value="FN3"/>
    <property type="match status" value="1"/>
</dbReference>
<evidence type="ECO:0000256" key="2">
    <source>
        <dbReference type="ARBA" id="ARBA00022525"/>
    </source>
</evidence>
<feature type="domain" description="Peptidase M28" evidence="5">
    <location>
        <begin position="117"/>
        <end position="319"/>
    </location>
</feature>
<protein>
    <submittedName>
        <fullName evidence="6">M20/M25/M40 family metallo-hydrolase</fullName>
    </submittedName>
</protein>
<organism evidence="6 7">
    <name type="scientific">Fulvimonas yonginensis</name>
    <dbReference type="NCBI Taxonomy" id="1495200"/>
    <lineage>
        <taxon>Bacteria</taxon>
        <taxon>Pseudomonadati</taxon>
        <taxon>Pseudomonadota</taxon>
        <taxon>Gammaproteobacteria</taxon>
        <taxon>Lysobacterales</taxon>
        <taxon>Rhodanobacteraceae</taxon>
        <taxon>Fulvimonas</taxon>
    </lineage>
</organism>
<evidence type="ECO:0000313" key="7">
    <source>
        <dbReference type="Proteomes" id="UP001381174"/>
    </source>
</evidence>
<keyword evidence="2" id="KW-0964">Secreted</keyword>
<evidence type="ECO:0000259" key="5">
    <source>
        <dbReference type="Pfam" id="PF04389"/>
    </source>
</evidence>
<evidence type="ECO:0000256" key="3">
    <source>
        <dbReference type="ARBA" id="ARBA00023049"/>
    </source>
</evidence>
<dbReference type="RefSeq" id="WP_336806065.1">
    <property type="nucleotide sequence ID" value="NZ_JBBBNY010000001.1"/>
</dbReference>
<dbReference type="Pfam" id="PF04389">
    <property type="entry name" value="Peptidase_M28"/>
    <property type="match status" value="1"/>
</dbReference>
<reference evidence="6 7" key="1">
    <citation type="journal article" date="2014" name="Int. J. Syst. Evol. Microbiol.">
        <title>Fulvimonas yonginensis sp. nov., isolated from greenhouse soil, and emended description of the genus Fulvimonas.</title>
        <authorList>
            <person name="Ahn J.H."/>
            <person name="Kim S.J."/>
            <person name="Weon H.Y."/>
            <person name="Hong S.B."/>
            <person name="Seok S.J."/>
            <person name="Kwon S.W."/>
        </authorList>
    </citation>
    <scope>NUCLEOTIDE SEQUENCE [LARGE SCALE GENOMIC DNA]</scope>
    <source>
        <strain evidence="6 7">KACC 16952</strain>
    </source>
</reference>
<accession>A0ABU8J898</accession>
<comment type="subcellular location">
    <subcellularLocation>
        <location evidence="1">Secreted</location>
    </subcellularLocation>
</comment>
<dbReference type="InterPro" id="IPR003961">
    <property type="entry name" value="FN3_dom"/>
</dbReference>